<reference evidence="2" key="1">
    <citation type="submission" date="2016-08" db="EMBL/GenBank/DDBJ databases">
        <authorList>
            <person name="Merda D."/>
            <person name="Briand M."/>
            <person name="Taghouti G."/>
            <person name="Carrere S."/>
            <person name="Gouzy J."/>
            <person name="Portier P."/>
            <person name="Jacques M.-A."/>
            <person name="Fischer-Le Saux M."/>
        </authorList>
    </citation>
    <scope>NUCLEOTIDE SEQUENCE [LARGE SCALE GENOMIC DNA]</scope>
    <source>
        <strain evidence="2">CFBP4643</strain>
    </source>
</reference>
<accession>A0A2S7D573</accession>
<comment type="caution">
    <text evidence="1">The sequence shown here is derived from an EMBL/GenBank/DDBJ whole genome shotgun (WGS) entry which is preliminary data.</text>
</comment>
<dbReference type="AlphaFoldDB" id="A0A2S7D573"/>
<evidence type="ECO:0000313" key="1">
    <source>
        <dbReference type="EMBL" id="PPU68884.1"/>
    </source>
</evidence>
<protein>
    <submittedName>
        <fullName evidence="1">Uncharacterized protein</fullName>
    </submittedName>
</protein>
<dbReference type="Proteomes" id="UP000238191">
    <property type="component" value="Unassembled WGS sequence"/>
</dbReference>
<gene>
    <name evidence="1" type="ORF">XpiCFBP4643_07800</name>
</gene>
<name>A0A2S7D573_9XANT</name>
<dbReference type="EMBL" id="MDEI01000005">
    <property type="protein sequence ID" value="PPU68884.1"/>
    <property type="molecule type" value="Genomic_DNA"/>
</dbReference>
<organism evidence="1 2">
    <name type="scientific">Xanthomonas pisi</name>
    <dbReference type="NCBI Taxonomy" id="56457"/>
    <lineage>
        <taxon>Bacteria</taxon>
        <taxon>Pseudomonadati</taxon>
        <taxon>Pseudomonadota</taxon>
        <taxon>Gammaproteobacteria</taxon>
        <taxon>Lysobacterales</taxon>
        <taxon>Lysobacteraceae</taxon>
        <taxon>Xanthomonas</taxon>
    </lineage>
</organism>
<keyword evidence="2" id="KW-1185">Reference proteome</keyword>
<evidence type="ECO:0000313" key="2">
    <source>
        <dbReference type="Proteomes" id="UP000238191"/>
    </source>
</evidence>
<proteinExistence type="predicted"/>
<sequence length="70" mass="7505">MTANGLFASRNRLAKWECAMYENHQAVPSEVSSQHGRKVWTTPTVAFLAIDETANQTFSGNDGTGTGTGS</sequence>